<dbReference type="GO" id="GO:0016052">
    <property type="term" value="P:carbohydrate catabolic process"/>
    <property type="evidence" value="ECO:0007669"/>
    <property type="project" value="TreeGrafter"/>
</dbReference>
<accession>A0A0F9JP84</accession>
<dbReference type="GO" id="GO:0003796">
    <property type="term" value="F:lysozyme activity"/>
    <property type="evidence" value="ECO:0007669"/>
    <property type="project" value="InterPro"/>
</dbReference>
<dbReference type="Gene3D" id="3.20.20.80">
    <property type="entry name" value="Glycosidases"/>
    <property type="match status" value="1"/>
</dbReference>
<dbReference type="GO" id="GO:0016998">
    <property type="term" value="P:cell wall macromolecule catabolic process"/>
    <property type="evidence" value="ECO:0007669"/>
    <property type="project" value="InterPro"/>
</dbReference>
<dbReference type="InterPro" id="IPR002053">
    <property type="entry name" value="Glyco_hydro_25"/>
</dbReference>
<sequence length="345" mass="39486">MENNLLAVDYNPSDRKTLNFARKLPSILDTGIAKLNWILAIQVFIDGVDLSHWNWSEGRMPDFKLIKANGFSFVILKVTESDWFIDERFEAGWMAALDAGLIVMPYHFNRTNKGGAVQAHWMVDHLSDYLKAIDGRTILWNDIETNDGGTITSHQNRAKAFNQTIVEIGFETGNYSSYELWKRIMGTSKLSWVNDYHQWVAHWTPNASPLMPIGWTRKEFWQYGIWPTYPWSKFVGTDGKVDVNRFYGTLENLKTLLGITDIPNDCCEDIKKELSNIYLRLAAIDDHIVTLNADDVTLAEQINLLGSSVEILRSKQTGLEDAQKNTQEHLGEMQSLLQRVRKAIL</sequence>
<dbReference type="AlphaFoldDB" id="A0A0F9JP84"/>
<name>A0A0F9JP84_9ZZZZ</name>
<evidence type="ECO:0000313" key="2">
    <source>
        <dbReference type="EMBL" id="KKM64236.1"/>
    </source>
</evidence>
<evidence type="ECO:0000256" key="1">
    <source>
        <dbReference type="ARBA" id="ARBA00010646"/>
    </source>
</evidence>
<dbReference type="Pfam" id="PF01183">
    <property type="entry name" value="Glyco_hydro_25"/>
    <property type="match status" value="1"/>
</dbReference>
<proteinExistence type="inferred from homology"/>
<comment type="similarity">
    <text evidence="1">Belongs to the glycosyl hydrolase 25 family.</text>
</comment>
<gene>
    <name evidence="2" type="ORF">LCGC14_1503400</name>
</gene>
<dbReference type="EMBL" id="LAZR01010941">
    <property type="protein sequence ID" value="KKM64236.1"/>
    <property type="molecule type" value="Genomic_DNA"/>
</dbReference>
<organism evidence="2">
    <name type="scientific">marine sediment metagenome</name>
    <dbReference type="NCBI Taxonomy" id="412755"/>
    <lineage>
        <taxon>unclassified sequences</taxon>
        <taxon>metagenomes</taxon>
        <taxon>ecological metagenomes</taxon>
    </lineage>
</organism>
<dbReference type="InterPro" id="IPR017853">
    <property type="entry name" value="GH"/>
</dbReference>
<dbReference type="SUPFAM" id="SSF51445">
    <property type="entry name" value="(Trans)glycosidases"/>
    <property type="match status" value="1"/>
</dbReference>
<reference evidence="2" key="1">
    <citation type="journal article" date="2015" name="Nature">
        <title>Complex archaea that bridge the gap between prokaryotes and eukaryotes.</title>
        <authorList>
            <person name="Spang A."/>
            <person name="Saw J.H."/>
            <person name="Jorgensen S.L."/>
            <person name="Zaremba-Niedzwiedzka K."/>
            <person name="Martijn J."/>
            <person name="Lind A.E."/>
            <person name="van Eijk R."/>
            <person name="Schleper C."/>
            <person name="Guy L."/>
            <person name="Ettema T.J."/>
        </authorList>
    </citation>
    <scope>NUCLEOTIDE SEQUENCE</scope>
</reference>
<dbReference type="GO" id="GO:0009253">
    <property type="term" value="P:peptidoglycan catabolic process"/>
    <property type="evidence" value="ECO:0007669"/>
    <property type="project" value="InterPro"/>
</dbReference>
<dbReference type="PROSITE" id="PS51904">
    <property type="entry name" value="GLYCOSYL_HYDROL_F25_2"/>
    <property type="match status" value="1"/>
</dbReference>
<comment type="caution">
    <text evidence="2">The sequence shown here is derived from an EMBL/GenBank/DDBJ whole genome shotgun (WGS) entry which is preliminary data.</text>
</comment>
<dbReference type="PANTHER" id="PTHR34135">
    <property type="entry name" value="LYSOZYME"/>
    <property type="match status" value="1"/>
</dbReference>
<dbReference type="PANTHER" id="PTHR34135:SF2">
    <property type="entry name" value="LYSOZYME"/>
    <property type="match status" value="1"/>
</dbReference>
<evidence type="ECO:0008006" key="3">
    <source>
        <dbReference type="Google" id="ProtNLM"/>
    </source>
</evidence>
<dbReference type="CDD" id="cd00599">
    <property type="entry name" value="GH25_muramidase"/>
    <property type="match status" value="1"/>
</dbReference>
<protein>
    <recommendedName>
        <fullName evidence="3">Lysozyme</fullName>
    </recommendedName>
</protein>